<evidence type="ECO:0000256" key="1">
    <source>
        <dbReference type="SAM" id="MobiDB-lite"/>
    </source>
</evidence>
<dbReference type="EMBL" id="QNUK01000447">
    <property type="protein sequence ID" value="KAF5893182.1"/>
    <property type="molecule type" value="Genomic_DNA"/>
</dbReference>
<name>A0A8J4UEB9_CLAMG</name>
<evidence type="ECO:0000313" key="2">
    <source>
        <dbReference type="EMBL" id="KAF5893182.1"/>
    </source>
</evidence>
<gene>
    <name evidence="2" type="primary">olfml3b</name>
    <name evidence="2" type="ORF">DAT39_017112</name>
</gene>
<organism evidence="2 3">
    <name type="scientific">Clarias magur</name>
    <name type="common">Asian catfish</name>
    <name type="synonym">Macropteronotus magur</name>
    <dbReference type="NCBI Taxonomy" id="1594786"/>
    <lineage>
        <taxon>Eukaryota</taxon>
        <taxon>Metazoa</taxon>
        <taxon>Chordata</taxon>
        <taxon>Craniata</taxon>
        <taxon>Vertebrata</taxon>
        <taxon>Euteleostomi</taxon>
        <taxon>Actinopterygii</taxon>
        <taxon>Neopterygii</taxon>
        <taxon>Teleostei</taxon>
        <taxon>Ostariophysi</taxon>
        <taxon>Siluriformes</taxon>
        <taxon>Clariidae</taxon>
        <taxon>Clarias</taxon>
    </lineage>
</organism>
<comment type="caution">
    <text evidence="2">The sequence shown here is derived from an EMBL/GenBank/DDBJ whole genome shotgun (WGS) entry which is preliminary data.</text>
</comment>
<dbReference type="AlphaFoldDB" id="A0A8J4UEB9"/>
<proteinExistence type="predicted"/>
<keyword evidence="3" id="KW-1185">Reference proteome</keyword>
<feature type="non-terminal residue" evidence="2">
    <location>
        <position position="76"/>
    </location>
</feature>
<evidence type="ECO:0000313" key="3">
    <source>
        <dbReference type="Proteomes" id="UP000727407"/>
    </source>
</evidence>
<accession>A0A8J4UEB9</accession>
<sequence length="76" mass="8624">MGGSVNGQKNEADLMEFRRLSQNVLQWEVKDHKKGRRDPRGSGSDPGRNKETLTSNWTAAANQRVLERFEGLLKLL</sequence>
<dbReference type="Proteomes" id="UP000727407">
    <property type="component" value="Unassembled WGS sequence"/>
</dbReference>
<reference evidence="2" key="1">
    <citation type="submission" date="2020-07" db="EMBL/GenBank/DDBJ databases">
        <title>Clarias magur genome sequencing, assembly and annotation.</title>
        <authorList>
            <person name="Kushwaha B."/>
            <person name="Kumar R."/>
            <person name="Das P."/>
            <person name="Joshi C.G."/>
            <person name="Kumar D."/>
            <person name="Nagpure N.S."/>
            <person name="Pandey M."/>
            <person name="Agarwal S."/>
            <person name="Srivastava S."/>
            <person name="Singh M."/>
            <person name="Sahoo L."/>
            <person name="Jayasankar P."/>
            <person name="Meher P.K."/>
            <person name="Koringa P.G."/>
            <person name="Iquebal M.A."/>
            <person name="Das S.P."/>
            <person name="Bit A."/>
            <person name="Patnaik S."/>
            <person name="Patel N."/>
            <person name="Shah T.M."/>
            <person name="Hinsu A."/>
            <person name="Jena J.K."/>
        </authorList>
    </citation>
    <scope>NUCLEOTIDE SEQUENCE</scope>
    <source>
        <strain evidence="2">CIFAMagur01</strain>
        <tissue evidence="2">Testis</tissue>
    </source>
</reference>
<feature type="region of interest" description="Disordered" evidence="1">
    <location>
        <begin position="28"/>
        <end position="56"/>
    </location>
</feature>
<protein>
    <submittedName>
        <fullName evidence="2">Olfactomedin-like protein 3B</fullName>
    </submittedName>
</protein>